<evidence type="ECO:0000313" key="6">
    <source>
        <dbReference type="EMBL" id="DAG00008.1"/>
    </source>
</evidence>
<organism evidence="6">
    <name type="scientific">Siphoviridae sp. ctBeL15</name>
    <dbReference type="NCBI Taxonomy" id="2825374"/>
    <lineage>
        <taxon>Viruses</taxon>
        <taxon>Duplodnaviria</taxon>
        <taxon>Heunggongvirae</taxon>
        <taxon>Uroviricota</taxon>
        <taxon>Caudoviricetes</taxon>
    </lineage>
</organism>
<dbReference type="PANTHER" id="PTHR37813:SF1">
    <property type="entry name" value="FELS-2 PROPHAGE PROTEIN"/>
    <property type="match status" value="1"/>
</dbReference>
<proteinExistence type="predicted"/>
<protein>
    <submittedName>
        <fullName evidence="6">Minor tail protein</fullName>
    </submittedName>
</protein>
<name>A0A8S5UZV0_9CAUD</name>
<feature type="coiled-coil region" evidence="3">
    <location>
        <begin position="538"/>
        <end position="598"/>
    </location>
</feature>
<keyword evidence="3" id="KW-0175">Coiled coil</keyword>
<feature type="region of interest" description="Disordered" evidence="4">
    <location>
        <begin position="818"/>
        <end position="839"/>
    </location>
</feature>
<dbReference type="Pfam" id="PF10145">
    <property type="entry name" value="PhageMin_Tail"/>
    <property type="match status" value="1"/>
</dbReference>
<dbReference type="GO" id="GO:0098003">
    <property type="term" value="P:viral tail assembly"/>
    <property type="evidence" value="ECO:0007669"/>
    <property type="project" value="UniProtKB-KW"/>
</dbReference>
<evidence type="ECO:0000256" key="1">
    <source>
        <dbReference type="ARBA" id="ARBA00022465"/>
    </source>
</evidence>
<accession>A0A8S5UZV0</accession>
<feature type="coiled-coil region" evidence="3">
    <location>
        <begin position="853"/>
        <end position="969"/>
    </location>
</feature>
<feature type="compositionally biased region" description="Basic and acidic residues" evidence="4">
    <location>
        <begin position="1098"/>
        <end position="1132"/>
    </location>
</feature>
<evidence type="ECO:0000256" key="3">
    <source>
        <dbReference type="SAM" id="Coils"/>
    </source>
</evidence>
<keyword evidence="2" id="KW-1188">Viral release from host cell</keyword>
<feature type="region of interest" description="Disordered" evidence="4">
    <location>
        <begin position="1020"/>
        <end position="1070"/>
    </location>
</feature>
<feature type="compositionally biased region" description="Low complexity" evidence="4">
    <location>
        <begin position="1133"/>
        <end position="1142"/>
    </location>
</feature>
<feature type="domain" description="Phage tail tape measure protein" evidence="5">
    <location>
        <begin position="125"/>
        <end position="343"/>
    </location>
</feature>
<evidence type="ECO:0000259" key="5">
    <source>
        <dbReference type="Pfam" id="PF10145"/>
    </source>
</evidence>
<dbReference type="InterPro" id="IPR010090">
    <property type="entry name" value="Phage_tape_meas"/>
</dbReference>
<sequence>MAIFKVTAVPDFSQLKSEIAKLQNSPVTLGVDTQQANVSIKATAKEIKNAGKAAKETSGFADLMGDSFGRVAAKMAMWQLLGNAIAGVKRSFVEALDTMKSVDDEMVTIRKVTGATTAELNKIEKQAYDTASAYGVAADEYLQFVSGFSRAGYGEQASALAELAAKTQIVGDTNAETAQQFLLSVDAAYKYQGSIEQLTKVLDGANEIDNKYATSIQKVAEGLGKVAPIAAQAHVGVDELTAAIGTITAVTQRSGTEASTALRALFLNIIGDTKTEIDEGVTWTTGEIAGLRDVIKVYAKDAYDAAQATGSVINPMKAIAGLSKSMKDGLLTEQQLMEMVSDIGGKLRTSQLLALIQNWDMYQSMLGDFADAAGSADKEVENALDSWTRKTEILKNKWTQFVSNLVETDTIKDALDGVIGLVEFLDSDLGHLTLTIGGVTLAVVALSAAKEKLSKNEAVKGIGKIFSDIKNLGSAMGGNEEAAKGLGKLGTAILNLGLSVGQLGLIAAGIVGLVVVVKSLADANDKANRSMSDFDTEIGETNEQLKANKERLDEINSTPWNERSVEIIKEKNALEAENEALQEQLELLQKQKLEKAQNSTGEGFQFGFTNGSEAYETILNYLDKYTEQLERTGQVEESQQLAFEKTTEAAASQVEMLQYLKDNGKTLTNQEEALIAAYERLGSVIPGTTDAMAEYVSGLLEEARQSDKTEKEIYDLVAAQIAASNQGLNFSQQIAALQQLGYQAGLTAQQVSMATGMLGTYQDQRNIERTIKGLMQTEKLTRAQAEARVYSGMQHALWTGISQNGGWGGNSYAPSGGGYSGGSGSSGSSRKTELDNARKKAAQATIDAIKRQRDAETDAIDEQIEALKKQNEETERGEKLEELKLNILKKQDELLNARNERTVRQYNAATGQWEWVADAQKVKDAEEALEDAKKDLRDYERDTERELAIEELEARKKAIEAAYQLKIDTWQKLIDELNGDVETEKALLAASRGDWETYYQEMLKVYQKLLDAAQDYEDKKQKIQNSGNTGGDTTGGGSGGVDGDGDDSSKGNDTGDDNKSSPTSEVDRLTPAQRIIYDMWMRRGVGTYEALRQAKQNASDKVKDNFDKTAESSKDYEKTTIGKLDGLTKKDTGSSGSTSGSGVKKPSNGGNTLGGGKNINKVSQYDSGGVLHGLGGIKATVDDEMVLPPDVTRKLLTPSAENRAMEVISGMRLALNDRTPYGQSLAGVTNNSSDSHDVSYYVNGVPIAPEMAKLPMEQIVRQLNMAAFQGQVFNGW</sequence>
<dbReference type="PANTHER" id="PTHR37813">
    <property type="entry name" value="FELS-2 PROPHAGE PROTEIN"/>
    <property type="match status" value="1"/>
</dbReference>
<feature type="compositionally biased region" description="Gly residues" evidence="4">
    <location>
        <begin position="1028"/>
        <end position="1042"/>
    </location>
</feature>
<keyword evidence="1" id="KW-1245">Viral tail assembly</keyword>
<evidence type="ECO:0000256" key="2">
    <source>
        <dbReference type="ARBA" id="ARBA00022612"/>
    </source>
</evidence>
<reference evidence="6" key="1">
    <citation type="journal article" date="2021" name="Proc. Natl. Acad. Sci. U.S.A.">
        <title>A Catalog of Tens of Thousands of Viruses from Human Metagenomes Reveals Hidden Associations with Chronic Diseases.</title>
        <authorList>
            <person name="Tisza M.J."/>
            <person name="Buck C.B."/>
        </authorList>
    </citation>
    <scope>NUCLEOTIDE SEQUENCE</scope>
    <source>
        <strain evidence="6">CtBeL15</strain>
    </source>
</reference>
<feature type="region of interest" description="Disordered" evidence="4">
    <location>
        <begin position="1095"/>
        <end position="1159"/>
    </location>
</feature>
<dbReference type="EMBL" id="BK016176">
    <property type="protein sequence ID" value="DAG00008.1"/>
    <property type="molecule type" value="Genomic_DNA"/>
</dbReference>
<evidence type="ECO:0000256" key="4">
    <source>
        <dbReference type="SAM" id="MobiDB-lite"/>
    </source>
</evidence>
<dbReference type="NCBIfam" id="TIGR01760">
    <property type="entry name" value="tape_meas_TP901"/>
    <property type="match status" value="1"/>
</dbReference>